<protein>
    <submittedName>
        <fullName evidence="2">Transcriptional regulator</fullName>
    </submittedName>
</protein>
<dbReference type="EMBL" id="BJHW01000001">
    <property type="protein sequence ID" value="GDY51909.1"/>
    <property type="molecule type" value="Genomic_DNA"/>
</dbReference>
<gene>
    <name evidence="2" type="ORF">SVIO_025320</name>
</gene>
<dbReference type="GO" id="GO:0003677">
    <property type="term" value="F:DNA binding"/>
    <property type="evidence" value="ECO:0007669"/>
    <property type="project" value="InterPro"/>
</dbReference>
<organism evidence="2 3">
    <name type="scientific">Streptomyces violaceusniger</name>
    <dbReference type="NCBI Taxonomy" id="68280"/>
    <lineage>
        <taxon>Bacteria</taxon>
        <taxon>Bacillati</taxon>
        <taxon>Actinomycetota</taxon>
        <taxon>Actinomycetes</taxon>
        <taxon>Kitasatosporales</taxon>
        <taxon>Streptomycetaceae</taxon>
        <taxon>Streptomyces</taxon>
        <taxon>Streptomyces violaceusniger group</taxon>
    </lineage>
</organism>
<reference evidence="2 3" key="1">
    <citation type="journal article" date="2020" name="Int. J. Syst. Evol. Microbiol.">
        <title>Reclassification of Streptomyces castelarensis and Streptomyces sporoclivatus as later heterotypic synonyms of Streptomyces antimycoticus.</title>
        <authorList>
            <person name="Komaki H."/>
            <person name="Tamura T."/>
        </authorList>
    </citation>
    <scope>NUCLEOTIDE SEQUENCE [LARGE SCALE GENOMIC DNA]</scope>
    <source>
        <strain evidence="2 3">NBRC 13459</strain>
    </source>
</reference>
<name>A0A4D4L1J1_STRVO</name>
<dbReference type="Proteomes" id="UP000301309">
    <property type="component" value="Unassembled WGS sequence"/>
</dbReference>
<sequence length="242" mass="26750">MRRDELAVVAGVSAEYIKRIEQGHGRPSAGVLYALSRALRLTRPEYEYLCSLAGHAPPGAGRVPHQVGPGARRLLDRLGDTPVCISDAAWTVLAWNTAWEQLGCASIGSHGRERNMAWRAFTGDQGRTTRTSEKEVRFQSSIVTDLRATALRYPDDDWLKDLVTDLQAVSETFASLWQAHVDTRYQDDQVTIHHPDTGDITVDCDIMTIHEGDLRAVVFTAETGSIDAARLALTQGRRPDRG</sequence>
<dbReference type="PROSITE" id="PS50943">
    <property type="entry name" value="HTH_CROC1"/>
    <property type="match status" value="1"/>
</dbReference>
<keyword evidence="3" id="KW-1185">Reference proteome</keyword>
<dbReference type="AlphaFoldDB" id="A0A4D4L1J1"/>
<dbReference type="Gene3D" id="1.10.260.40">
    <property type="entry name" value="lambda repressor-like DNA-binding domains"/>
    <property type="match status" value="1"/>
</dbReference>
<dbReference type="SUPFAM" id="SSF47413">
    <property type="entry name" value="lambda repressor-like DNA-binding domains"/>
    <property type="match status" value="1"/>
</dbReference>
<dbReference type="InterPro" id="IPR041413">
    <property type="entry name" value="MLTR_LBD"/>
</dbReference>
<dbReference type="PANTHER" id="PTHR35010">
    <property type="entry name" value="BLL4672 PROTEIN-RELATED"/>
    <property type="match status" value="1"/>
</dbReference>
<dbReference type="PANTHER" id="PTHR35010:SF2">
    <property type="entry name" value="BLL4672 PROTEIN"/>
    <property type="match status" value="1"/>
</dbReference>
<dbReference type="InterPro" id="IPR010982">
    <property type="entry name" value="Lambda_DNA-bd_dom_sf"/>
</dbReference>
<evidence type="ECO:0000259" key="1">
    <source>
        <dbReference type="PROSITE" id="PS50943"/>
    </source>
</evidence>
<evidence type="ECO:0000313" key="3">
    <source>
        <dbReference type="Proteomes" id="UP000301309"/>
    </source>
</evidence>
<evidence type="ECO:0000313" key="2">
    <source>
        <dbReference type="EMBL" id="GDY51909.1"/>
    </source>
</evidence>
<dbReference type="InterPro" id="IPR001387">
    <property type="entry name" value="Cro/C1-type_HTH"/>
</dbReference>
<dbReference type="Gene3D" id="3.30.450.180">
    <property type="match status" value="1"/>
</dbReference>
<feature type="domain" description="HTH cro/C1-type" evidence="1">
    <location>
        <begin position="5"/>
        <end position="46"/>
    </location>
</feature>
<dbReference type="Pfam" id="PF17765">
    <property type="entry name" value="MLTR_LBD"/>
    <property type="match status" value="1"/>
</dbReference>
<accession>A0A4D4L1J1</accession>
<comment type="caution">
    <text evidence="2">The sequence shown here is derived from an EMBL/GenBank/DDBJ whole genome shotgun (WGS) entry which is preliminary data.</text>
</comment>
<dbReference type="CDD" id="cd00093">
    <property type="entry name" value="HTH_XRE"/>
    <property type="match status" value="1"/>
</dbReference>
<dbReference type="Pfam" id="PF01381">
    <property type="entry name" value="HTH_3"/>
    <property type="match status" value="1"/>
</dbReference>
<proteinExistence type="predicted"/>